<keyword evidence="3" id="KW-1185">Reference proteome</keyword>
<organism evidence="2 3">
    <name type="scientific">Teichococcus oryzae</name>
    <dbReference type="NCBI Taxonomy" id="1608942"/>
    <lineage>
        <taxon>Bacteria</taxon>
        <taxon>Pseudomonadati</taxon>
        <taxon>Pseudomonadota</taxon>
        <taxon>Alphaproteobacteria</taxon>
        <taxon>Acetobacterales</taxon>
        <taxon>Roseomonadaceae</taxon>
        <taxon>Roseomonas</taxon>
    </lineage>
</organism>
<evidence type="ECO:0000256" key="1">
    <source>
        <dbReference type="SAM" id="Phobius"/>
    </source>
</evidence>
<dbReference type="RefSeq" id="WP_149811607.1">
    <property type="nucleotide sequence ID" value="NZ_VUKA01000002.1"/>
</dbReference>
<keyword evidence="1" id="KW-1133">Transmembrane helix</keyword>
<keyword evidence="1" id="KW-0472">Membrane</keyword>
<proteinExistence type="predicted"/>
<evidence type="ECO:0000313" key="3">
    <source>
        <dbReference type="Proteomes" id="UP000322110"/>
    </source>
</evidence>
<protein>
    <submittedName>
        <fullName evidence="2">Uncharacterized protein</fullName>
    </submittedName>
</protein>
<keyword evidence="1" id="KW-0812">Transmembrane</keyword>
<feature type="transmembrane region" description="Helical" evidence="1">
    <location>
        <begin position="38"/>
        <end position="57"/>
    </location>
</feature>
<comment type="caution">
    <text evidence="2">The sequence shown here is derived from an EMBL/GenBank/DDBJ whole genome shotgun (WGS) entry which is preliminary data.</text>
</comment>
<dbReference type="OrthoDB" id="7861438at2"/>
<dbReference type="Proteomes" id="UP000322110">
    <property type="component" value="Unassembled WGS sequence"/>
</dbReference>
<name>A0A5B2THJ0_9PROT</name>
<feature type="transmembrane region" description="Helical" evidence="1">
    <location>
        <begin position="109"/>
        <end position="129"/>
    </location>
</feature>
<dbReference type="EMBL" id="VUKA01000002">
    <property type="protein sequence ID" value="KAA2213951.1"/>
    <property type="molecule type" value="Genomic_DNA"/>
</dbReference>
<feature type="transmembrane region" description="Helical" evidence="1">
    <location>
        <begin position="12"/>
        <end position="32"/>
    </location>
</feature>
<reference evidence="2 3" key="1">
    <citation type="journal article" date="2015" name="Int. J. Syst. Evol. Microbiol.">
        <title>Roseomonas oryzae sp. nov., isolated from paddy rhizosphere soil.</title>
        <authorList>
            <person name="Ramaprasad E.V."/>
            <person name="Sasikala Ch."/>
            <person name="Ramana Ch.V."/>
        </authorList>
    </citation>
    <scope>NUCLEOTIDE SEQUENCE [LARGE SCALE GENOMIC DNA]</scope>
    <source>
        <strain evidence="2 3">KCTC 42542</strain>
    </source>
</reference>
<sequence length="130" mass="14040">MDTLRTLADHSIRRVLGAIALAIALVMAGLAARPLLALQSGALMTAAVWLGLWGAALRAPYQDPRQSLVWRRLNAMAGQGMRHLRSLEGRRQLAAILAERLMWHADRTALVAAGLGLITLLGFAIQLIAE</sequence>
<accession>A0A5B2THJ0</accession>
<gene>
    <name evidence="2" type="ORF">F0Q34_07855</name>
</gene>
<evidence type="ECO:0000313" key="2">
    <source>
        <dbReference type="EMBL" id="KAA2213951.1"/>
    </source>
</evidence>
<dbReference type="AlphaFoldDB" id="A0A5B2THJ0"/>